<evidence type="ECO:0000256" key="7">
    <source>
        <dbReference type="SAM" id="Phobius"/>
    </source>
</evidence>
<evidence type="ECO:0000256" key="5">
    <source>
        <dbReference type="ARBA" id="ARBA00023136"/>
    </source>
</evidence>
<dbReference type="PANTHER" id="PTHR30625">
    <property type="entry name" value="PROTEIN TOLQ"/>
    <property type="match status" value="1"/>
</dbReference>
<keyword evidence="10" id="KW-1185">Reference proteome</keyword>
<feature type="domain" description="MotA/TolQ/ExbB proton channel" evidence="8">
    <location>
        <begin position="67"/>
        <end position="187"/>
    </location>
</feature>
<name>A0A1B1YSG6_9GAMM</name>
<evidence type="ECO:0000256" key="3">
    <source>
        <dbReference type="ARBA" id="ARBA00022692"/>
    </source>
</evidence>
<dbReference type="InterPro" id="IPR050790">
    <property type="entry name" value="ExbB/TolQ_transport"/>
</dbReference>
<feature type="transmembrane region" description="Helical" evidence="7">
    <location>
        <begin position="150"/>
        <end position="171"/>
    </location>
</feature>
<evidence type="ECO:0000313" key="10">
    <source>
        <dbReference type="Proteomes" id="UP000092952"/>
    </source>
</evidence>
<evidence type="ECO:0000313" key="9">
    <source>
        <dbReference type="EMBL" id="ANX03721.1"/>
    </source>
</evidence>
<dbReference type="OrthoDB" id="4045at2"/>
<evidence type="ECO:0000256" key="6">
    <source>
        <dbReference type="RuleBase" id="RU004057"/>
    </source>
</evidence>
<organism evidence="9 10">
    <name type="scientific">Immundisolibacter cernigliae</name>
    <dbReference type="NCBI Taxonomy" id="1810504"/>
    <lineage>
        <taxon>Bacteria</taxon>
        <taxon>Pseudomonadati</taxon>
        <taxon>Pseudomonadota</taxon>
        <taxon>Gammaproteobacteria</taxon>
        <taxon>Immundisolibacterales</taxon>
        <taxon>Immundisolibacteraceae</taxon>
        <taxon>Immundisolibacter</taxon>
    </lineage>
</organism>
<feature type="transmembrane region" description="Helical" evidence="7">
    <location>
        <begin position="12"/>
        <end position="31"/>
    </location>
</feature>
<evidence type="ECO:0000259" key="8">
    <source>
        <dbReference type="Pfam" id="PF01618"/>
    </source>
</evidence>
<keyword evidence="4 7" id="KW-1133">Transmembrane helix</keyword>
<feature type="transmembrane region" description="Helical" evidence="7">
    <location>
        <begin position="106"/>
        <end position="130"/>
    </location>
</feature>
<comment type="subcellular location">
    <subcellularLocation>
        <location evidence="1">Cell membrane</location>
        <topology evidence="1">Multi-pass membrane protein</topology>
    </subcellularLocation>
    <subcellularLocation>
        <location evidence="6">Membrane</location>
        <topology evidence="6">Multi-pass membrane protein</topology>
    </subcellularLocation>
</comment>
<dbReference type="KEGG" id="gbi:PG2T_05620"/>
<protein>
    <submittedName>
        <fullName evidence="9">Biopolymer transporter ExbB</fullName>
    </submittedName>
</protein>
<dbReference type="InterPro" id="IPR002898">
    <property type="entry name" value="MotA_ExbB_proton_chnl"/>
</dbReference>
<dbReference type="InParanoid" id="A0A1B1YSG6"/>
<dbReference type="GO" id="GO:0017038">
    <property type="term" value="P:protein import"/>
    <property type="evidence" value="ECO:0007669"/>
    <property type="project" value="TreeGrafter"/>
</dbReference>
<comment type="similarity">
    <text evidence="6">Belongs to the exbB/tolQ family.</text>
</comment>
<keyword evidence="5 7" id="KW-0472">Membrane</keyword>
<keyword evidence="2" id="KW-1003">Cell membrane</keyword>
<dbReference type="Proteomes" id="UP000092952">
    <property type="component" value="Chromosome"/>
</dbReference>
<proteinExistence type="inferred from homology"/>
<reference evidence="10" key="1">
    <citation type="submission" date="2016-03" db="EMBL/GenBank/DDBJ databases">
        <title>Complete genome sequence of Solimmundus cernigliae, representing a novel lineage of polycyclic aromatic hydrocarbon degraders within the Gammaproteobacteria.</title>
        <authorList>
            <person name="Singleton D.R."/>
            <person name="Dickey A.N."/>
            <person name="Scholl E.H."/>
            <person name="Wright F.A."/>
            <person name="Aitken M.D."/>
        </authorList>
    </citation>
    <scope>NUCLEOTIDE SEQUENCE [LARGE SCALE GENOMIC DNA]</scope>
    <source>
        <strain evidence="10">TR3.2</strain>
    </source>
</reference>
<dbReference type="RefSeq" id="WP_068803312.1">
    <property type="nucleotide sequence ID" value="NZ_CP014671.1"/>
</dbReference>
<dbReference type="Pfam" id="PF01618">
    <property type="entry name" value="MotA_ExbB"/>
    <property type="match status" value="1"/>
</dbReference>
<keyword evidence="3 7" id="KW-0812">Transmembrane</keyword>
<dbReference type="AlphaFoldDB" id="A0A1B1YSG6"/>
<dbReference type="STRING" id="1810504.PG2T_05620"/>
<gene>
    <name evidence="9" type="ORF">PG2T_05620</name>
</gene>
<dbReference type="PANTHER" id="PTHR30625:SF11">
    <property type="entry name" value="MOTA_TOLQ_EXBB PROTON CHANNEL DOMAIN-CONTAINING PROTEIN"/>
    <property type="match status" value="1"/>
</dbReference>
<keyword evidence="6" id="KW-0653">Protein transport</keyword>
<dbReference type="GO" id="GO:0005886">
    <property type="term" value="C:plasma membrane"/>
    <property type="evidence" value="ECO:0007669"/>
    <property type="project" value="UniProtKB-SubCell"/>
</dbReference>
<sequence>MWELLKAGDWPVIPLVLCSILALGIVLERAWSLQRRRVLPPGLLQEVQNWCIAGQVDAARINNLRQHSPLGRILAAVLMHGGEDRQRQRENVEDTGRHLALELERFLNMLGTLATVSPLIGLFGTVIGMIETFHAIGMTGLGAPEKLASGISIALVNTAFGLFVAIPSYIFHRYYRGRVDELVADLERQAAELAESLAQLAARLHRDRAALRA</sequence>
<accession>A0A1B1YSG6</accession>
<evidence type="ECO:0000256" key="2">
    <source>
        <dbReference type="ARBA" id="ARBA00022475"/>
    </source>
</evidence>
<evidence type="ECO:0000256" key="1">
    <source>
        <dbReference type="ARBA" id="ARBA00004651"/>
    </source>
</evidence>
<dbReference type="EMBL" id="CP014671">
    <property type="protein sequence ID" value="ANX03721.1"/>
    <property type="molecule type" value="Genomic_DNA"/>
</dbReference>
<keyword evidence="6" id="KW-0813">Transport</keyword>
<evidence type="ECO:0000256" key="4">
    <source>
        <dbReference type="ARBA" id="ARBA00022989"/>
    </source>
</evidence>